<dbReference type="InterPro" id="IPR001365">
    <property type="entry name" value="A_deaminase_dom"/>
</dbReference>
<dbReference type="Proteomes" id="UP000469185">
    <property type="component" value="Unassembled WGS sequence"/>
</dbReference>
<gene>
    <name evidence="7" type="primary">add</name>
    <name evidence="7" type="ORF">G1H11_15580</name>
</gene>
<keyword evidence="3" id="KW-0479">Metal-binding</keyword>
<comment type="caution">
    <text evidence="7">The sequence shown here is derived from an EMBL/GenBank/DDBJ whole genome shotgun (WGS) entry which is preliminary data.</text>
</comment>
<comment type="similarity">
    <text evidence="2">Belongs to the metallo-dependent hydrolases superfamily. Adenosine and AMP deaminases family.</text>
</comment>
<evidence type="ECO:0000256" key="3">
    <source>
        <dbReference type="ARBA" id="ARBA00022723"/>
    </source>
</evidence>
<accession>A0A6N9YNU3</accession>
<dbReference type="EC" id="3.5.4.4" evidence="7"/>
<dbReference type="InterPro" id="IPR032466">
    <property type="entry name" value="Metal_Hydrolase"/>
</dbReference>
<dbReference type="Pfam" id="PF00962">
    <property type="entry name" value="A_deaminase"/>
    <property type="match status" value="1"/>
</dbReference>
<keyword evidence="5" id="KW-0862">Zinc</keyword>
<comment type="cofactor">
    <cofactor evidence="1">
        <name>Zn(2+)</name>
        <dbReference type="ChEBI" id="CHEBI:29105"/>
    </cofactor>
</comment>
<dbReference type="PANTHER" id="PTHR43114">
    <property type="entry name" value="ADENINE DEAMINASE"/>
    <property type="match status" value="1"/>
</dbReference>
<organism evidence="7 8">
    <name type="scientific">Phytoactinopolyspora alkaliphila</name>
    <dbReference type="NCBI Taxonomy" id="1783498"/>
    <lineage>
        <taxon>Bacteria</taxon>
        <taxon>Bacillati</taxon>
        <taxon>Actinomycetota</taxon>
        <taxon>Actinomycetes</taxon>
        <taxon>Jiangellales</taxon>
        <taxon>Jiangellaceae</taxon>
        <taxon>Phytoactinopolyspora</taxon>
    </lineage>
</organism>
<dbReference type="GO" id="GO:0046872">
    <property type="term" value="F:metal ion binding"/>
    <property type="evidence" value="ECO:0007669"/>
    <property type="project" value="UniProtKB-KW"/>
</dbReference>
<evidence type="ECO:0000259" key="6">
    <source>
        <dbReference type="Pfam" id="PF00962"/>
    </source>
</evidence>
<dbReference type="AlphaFoldDB" id="A0A6N9YNU3"/>
<dbReference type="GO" id="GO:0016814">
    <property type="term" value="F:hydrolase activity, acting on carbon-nitrogen (but not peptide) bonds, in cyclic amidines"/>
    <property type="evidence" value="ECO:0007669"/>
    <property type="project" value="UniProtKB-ARBA"/>
</dbReference>
<evidence type="ECO:0000256" key="1">
    <source>
        <dbReference type="ARBA" id="ARBA00001947"/>
    </source>
</evidence>
<evidence type="ECO:0000313" key="7">
    <source>
        <dbReference type="EMBL" id="NED96731.1"/>
    </source>
</evidence>
<reference evidence="7 8" key="1">
    <citation type="submission" date="2020-02" db="EMBL/GenBank/DDBJ databases">
        <authorList>
            <person name="Li X.-J."/>
            <person name="Feng X.-M."/>
        </authorList>
    </citation>
    <scope>NUCLEOTIDE SEQUENCE [LARGE SCALE GENOMIC DNA]</scope>
    <source>
        <strain evidence="7 8">CGMCC 4.7225</strain>
    </source>
</reference>
<dbReference type="Gene3D" id="3.20.20.140">
    <property type="entry name" value="Metal-dependent hydrolases"/>
    <property type="match status" value="1"/>
</dbReference>
<evidence type="ECO:0000313" key="8">
    <source>
        <dbReference type="Proteomes" id="UP000469185"/>
    </source>
</evidence>
<evidence type="ECO:0000256" key="5">
    <source>
        <dbReference type="ARBA" id="ARBA00022833"/>
    </source>
</evidence>
<evidence type="ECO:0000256" key="4">
    <source>
        <dbReference type="ARBA" id="ARBA00022801"/>
    </source>
</evidence>
<name>A0A6N9YNU3_9ACTN</name>
<dbReference type="InterPro" id="IPR006330">
    <property type="entry name" value="Ado/ade_deaminase"/>
</dbReference>
<protein>
    <submittedName>
        <fullName evidence="7">Adenosine deaminase</fullName>
        <ecNumber evidence="7">3.5.4.4</ecNumber>
    </submittedName>
</protein>
<evidence type="ECO:0000256" key="2">
    <source>
        <dbReference type="ARBA" id="ARBA00006676"/>
    </source>
</evidence>
<dbReference type="GO" id="GO:0019239">
    <property type="term" value="F:deaminase activity"/>
    <property type="evidence" value="ECO:0007669"/>
    <property type="project" value="InterPro"/>
</dbReference>
<feature type="domain" description="Adenosine deaminase" evidence="6">
    <location>
        <begin position="17"/>
        <end position="337"/>
    </location>
</feature>
<dbReference type="EMBL" id="JAAGOB010000008">
    <property type="protein sequence ID" value="NED96731.1"/>
    <property type="molecule type" value="Genomic_DNA"/>
</dbReference>
<dbReference type="NCBIfam" id="TIGR01430">
    <property type="entry name" value="aden_deam"/>
    <property type="match status" value="1"/>
</dbReference>
<keyword evidence="4 7" id="KW-0378">Hydrolase</keyword>
<dbReference type="SUPFAM" id="SSF51556">
    <property type="entry name" value="Metallo-dependent hydrolases"/>
    <property type="match status" value="1"/>
</dbReference>
<keyword evidence="8" id="KW-1185">Reference proteome</keyword>
<dbReference type="RefSeq" id="WP_163819513.1">
    <property type="nucleotide sequence ID" value="NZ_JAAGOB010000008.1"/>
</dbReference>
<proteinExistence type="inferred from homology"/>
<sequence length="355" mass="37765">MTGPENAAIVPWLKDLPKVELHVHLEGSLRPTTLFRLAERNGVDVGASTPDELNGLYQFNDFEDFAKLFFTGLAVLRSAEDFADATVSLAAELAAQNVPYAEVTSTPLTHQRRGVALEEYRDGLNEGRRRARADYGVDLAWVCDIARETEDPESEATIGYLLDSTAPDGVVGLGLGGIEAGFPPELFASSFARAKASGLASLPHAGETVGPESIWGALGSLNADRIGHGVHSLADPDLIAHLAAERIPLEVAPSSNVALKISDSLEAHPLGELAAAGVVVTINTDDPAYFQTTLTDELLAAHRFHGFTRTKLVAAQLAALNASYAATATKLRVRAELQRLLPGGAEDQRGQTTRT</sequence>
<dbReference type="PANTHER" id="PTHR43114:SF6">
    <property type="entry name" value="ADENINE DEAMINASE"/>
    <property type="match status" value="1"/>
</dbReference>